<dbReference type="EMBL" id="ATMH01010961">
    <property type="protein sequence ID" value="EPY16666.1"/>
    <property type="molecule type" value="Genomic_DNA"/>
</dbReference>
<reference evidence="1 2" key="1">
    <citation type="journal article" date="2013" name="PLoS ONE">
        <title>Predicting the Proteins of Angomonas deanei, Strigomonas culicis and Their Respective Endosymbionts Reveals New Aspects of the Trypanosomatidae Family.</title>
        <authorList>
            <person name="Motta M.C."/>
            <person name="Martins A.C."/>
            <person name="de Souza S.S."/>
            <person name="Catta-Preta C.M."/>
            <person name="Silva R."/>
            <person name="Klein C.C."/>
            <person name="de Almeida L.G."/>
            <person name="de Lima Cunha O."/>
            <person name="Ciapina L.P."/>
            <person name="Brocchi M."/>
            <person name="Colabardini A.C."/>
            <person name="de Araujo Lima B."/>
            <person name="Machado C.R."/>
            <person name="de Almeida Soares C.M."/>
            <person name="Probst C.M."/>
            <person name="de Menezes C.B."/>
            <person name="Thompson C.E."/>
            <person name="Bartholomeu D.C."/>
            <person name="Gradia D.F."/>
            <person name="Pavoni D.P."/>
            <person name="Grisard E.C."/>
            <person name="Fantinatti-Garboggini F."/>
            <person name="Marchini F.K."/>
            <person name="Rodrigues-Luiz G.F."/>
            <person name="Wagner G."/>
            <person name="Goldman G.H."/>
            <person name="Fietto J.L."/>
            <person name="Elias M.C."/>
            <person name="Goldman M.H."/>
            <person name="Sagot M.F."/>
            <person name="Pereira M."/>
            <person name="Stoco P.H."/>
            <person name="de Mendonca-Neto R.P."/>
            <person name="Teixeira S.M."/>
            <person name="Maciel T.E."/>
            <person name="de Oliveira Mendes T.A."/>
            <person name="Urmenyi T.P."/>
            <person name="de Souza W."/>
            <person name="Schenkman S."/>
            <person name="de Vasconcelos A.T."/>
        </authorList>
    </citation>
    <scope>NUCLEOTIDE SEQUENCE [LARGE SCALE GENOMIC DNA]</scope>
</reference>
<evidence type="ECO:0000313" key="2">
    <source>
        <dbReference type="Proteomes" id="UP000015354"/>
    </source>
</evidence>
<gene>
    <name evidence="1" type="ORF">STCU_11071</name>
</gene>
<dbReference type="AlphaFoldDB" id="S9UPX1"/>
<protein>
    <submittedName>
        <fullName evidence="1">Uncharacterized protein</fullName>
    </submittedName>
</protein>
<sequence length="592" mass="68120">MFSFAARMMRCRSAMLSAQLAKRLFTSLPVVLLDKAKPPGSSNGTDGNTAGDAVTPIEKKKLKRAHAGKRTLKFYKSLSYKECIDHIRPYMLFEMYIANEKLNMDENCVSKDLEKFRDSAPRIMWKGKYYNGMCNTFINEDSQSIAHEWRRSVYHYVFLPRQKRYSTYLFYAKNETTLTQYYVRESIIRFLYSFVPNLELRYNCEMRMQFRGVLYLLDNALVYSGYPFKSMDTVINRLALNRTDEELEVFNGAFVKGSESVCYPISDDVVESSEERKELAATIVGMLTLQKPWHTIMIDGEKGSGKSHLGMYTAKIAFPNRPATGSTGKDGENWRKRAERTLTIVTKIYPEMRGLTELETYLKRIKNKVDNTMVHVEEYKMKMKESSCTKRRADLQSEHDHLMVCINDMERDRSAAVTQFLCMHMCEACHLSKNAHAFLSRKKNKEISGKYFETTIYVLDDLIASPLLKNFLDGEFPLFLFEINIALFFGKIFIVGCTTRNRSAISAPAVSSPRYWAIDMQPSKTLFKDVLNKDSLYHLCSQSVFMHMVDNRGFAVTAAACVKEVSLHDTVKDTWNLFSVGAVEKFASLNLF</sequence>
<dbReference type="Proteomes" id="UP000015354">
    <property type="component" value="Unassembled WGS sequence"/>
</dbReference>
<name>S9UPX1_9TRYP</name>
<keyword evidence="2" id="KW-1185">Reference proteome</keyword>
<evidence type="ECO:0000313" key="1">
    <source>
        <dbReference type="EMBL" id="EPY16666.1"/>
    </source>
</evidence>
<comment type="caution">
    <text evidence="1">The sequence shown here is derived from an EMBL/GenBank/DDBJ whole genome shotgun (WGS) entry which is preliminary data.</text>
</comment>
<accession>S9UPX1</accession>
<proteinExistence type="predicted"/>
<organism evidence="1 2">
    <name type="scientific">Strigomonas culicis</name>
    <dbReference type="NCBI Taxonomy" id="28005"/>
    <lineage>
        <taxon>Eukaryota</taxon>
        <taxon>Discoba</taxon>
        <taxon>Euglenozoa</taxon>
        <taxon>Kinetoplastea</taxon>
        <taxon>Metakinetoplastina</taxon>
        <taxon>Trypanosomatida</taxon>
        <taxon>Trypanosomatidae</taxon>
        <taxon>Strigomonadinae</taxon>
        <taxon>Strigomonas</taxon>
    </lineage>
</organism>